<feature type="domain" description="Probable treble clef zinc finger fungi" evidence="2">
    <location>
        <begin position="67"/>
        <end position="101"/>
    </location>
</feature>
<evidence type="ECO:0000313" key="4">
    <source>
        <dbReference type="Proteomes" id="UP000235672"/>
    </source>
</evidence>
<dbReference type="InterPro" id="IPR058252">
    <property type="entry name" value="zf_Tbcl_4"/>
</dbReference>
<name>A0A2J6QB40_9HELO</name>
<dbReference type="STRING" id="1745343.A0A2J6QB40"/>
<organism evidence="3 4">
    <name type="scientific">Hyaloscypha hepaticicola</name>
    <dbReference type="NCBI Taxonomy" id="2082293"/>
    <lineage>
        <taxon>Eukaryota</taxon>
        <taxon>Fungi</taxon>
        <taxon>Dikarya</taxon>
        <taxon>Ascomycota</taxon>
        <taxon>Pezizomycotina</taxon>
        <taxon>Leotiomycetes</taxon>
        <taxon>Helotiales</taxon>
        <taxon>Hyaloscyphaceae</taxon>
        <taxon>Hyaloscypha</taxon>
    </lineage>
</organism>
<proteinExistence type="predicted"/>
<evidence type="ECO:0000259" key="2">
    <source>
        <dbReference type="Pfam" id="PF26648"/>
    </source>
</evidence>
<protein>
    <submittedName>
        <fullName evidence="3">Uncharacterized protein</fullName>
    </submittedName>
</protein>
<dbReference type="Pfam" id="PF26647">
    <property type="entry name" value="zf_Tbcl_3"/>
    <property type="match status" value="1"/>
</dbReference>
<sequence length="507" mass="57803">MAKDIRVHAHSATAHLQTCMLHGDKKTAMCSGTLKRKGGNCVNKAVGPLQASMMPMCRIHRDQLKKAAWCRAPLPCGFDCSRICLWKPHGFPLCPDHHQHPMTCYLLKIPIEMRLRIYGYLLPDRPIPARYGNSRCLTSGGGLVYTALLRVNHQIHDEAVHLLYAASAFTIELGTNGLVMCNSFKKSPGGNHALQDYQMQLMLLEQQNKKRLMMARLEQDMMTNGGSSSSSNPPMINRQMPNTGPPIIPYTSGPVEPAWYPPLSMKYFNMIRSFIIEVVFPPPNEPNLPGRYARVSPEEEAKALESKLYDYCDHLHKLVGRFRLVHRPLARLQIILKLGKTEMKREEAMSAAQVLLRPFQRLRNIGKPEVPSILVKGSDDHEIELLNQPAWTSSTMDRNFHDYLNCWLSDLSSPEPFLTSPVFKAYWQLERLLSGIKKHHCDVKFIPFTRLLHTGRVAREADDLPSFKAVWDQVLDIWFDYVNDQRRFRSNVSLCIDAIDSTVNEDF</sequence>
<feature type="domain" description="Probable treble clef zinc finger" evidence="1">
    <location>
        <begin position="27"/>
        <end position="66"/>
    </location>
</feature>
<dbReference type="Pfam" id="PF26648">
    <property type="entry name" value="zf_Tbcl_4"/>
    <property type="match status" value="1"/>
</dbReference>
<dbReference type="EMBL" id="KZ613475">
    <property type="protein sequence ID" value="PMD23484.1"/>
    <property type="molecule type" value="Genomic_DNA"/>
</dbReference>
<evidence type="ECO:0000259" key="1">
    <source>
        <dbReference type="Pfam" id="PF26647"/>
    </source>
</evidence>
<keyword evidence="4" id="KW-1185">Reference proteome</keyword>
<dbReference type="OrthoDB" id="5600002at2759"/>
<dbReference type="Proteomes" id="UP000235672">
    <property type="component" value="Unassembled WGS sequence"/>
</dbReference>
<evidence type="ECO:0000313" key="3">
    <source>
        <dbReference type="EMBL" id="PMD23484.1"/>
    </source>
</evidence>
<accession>A0A2J6QB40</accession>
<dbReference type="InterPro" id="IPR058251">
    <property type="entry name" value="zf_Tbcl_3"/>
</dbReference>
<gene>
    <name evidence="3" type="ORF">NA56DRAFT_72326</name>
</gene>
<reference evidence="3 4" key="1">
    <citation type="submission" date="2016-05" db="EMBL/GenBank/DDBJ databases">
        <title>A degradative enzymes factory behind the ericoid mycorrhizal symbiosis.</title>
        <authorList>
            <consortium name="DOE Joint Genome Institute"/>
            <person name="Martino E."/>
            <person name="Morin E."/>
            <person name="Grelet G."/>
            <person name="Kuo A."/>
            <person name="Kohler A."/>
            <person name="Daghino S."/>
            <person name="Barry K."/>
            <person name="Choi C."/>
            <person name="Cichocki N."/>
            <person name="Clum A."/>
            <person name="Copeland A."/>
            <person name="Hainaut M."/>
            <person name="Haridas S."/>
            <person name="Labutti K."/>
            <person name="Lindquist E."/>
            <person name="Lipzen A."/>
            <person name="Khouja H.-R."/>
            <person name="Murat C."/>
            <person name="Ohm R."/>
            <person name="Olson A."/>
            <person name="Spatafora J."/>
            <person name="Veneault-Fourrey C."/>
            <person name="Henrissat B."/>
            <person name="Grigoriev I."/>
            <person name="Martin F."/>
            <person name="Perotto S."/>
        </authorList>
    </citation>
    <scope>NUCLEOTIDE SEQUENCE [LARGE SCALE GENOMIC DNA]</scope>
    <source>
        <strain evidence="3 4">UAMH 7357</strain>
    </source>
</reference>
<dbReference type="AlphaFoldDB" id="A0A2J6QB40"/>